<dbReference type="EMBL" id="JAKZEU010000001">
    <property type="protein sequence ID" value="MCQ0969012.1"/>
    <property type="molecule type" value="Genomic_DNA"/>
</dbReference>
<feature type="domain" description="Thiol:disulfide interchange protein DsbD N-terminal" evidence="2">
    <location>
        <begin position="39"/>
        <end position="140"/>
    </location>
</feature>
<feature type="chain" id="PRO_5046153127" description="Thiol:disulfide interchange protein DsbD N-terminal domain-containing protein" evidence="1">
    <location>
        <begin position="21"/>
        <end position="259"/>
    </location>
</feature>
<evidence type="ECO:0000259" key="2">
    <source>
        <dbReference type="Pfam" id="PF11412"/>
    </source>
</evidence>
<gene>
    <name evidence="3" type="ORF">MLD63_01000</name>
</gene>
<dbReference type="Pfam" id="PF11412">
    <property type="entry name" value="DsbD_N"/>
    <property type="match status" value="1"/>
</dbReference>
<keyword evidence="4" id="KW-1185">Reference proteome</keyword>
<protein>
    <recommendedName>
        <fullName evidence="2">Thiol:disulfide interchange protein DsbD N-terminal domain-containing protein</fullName>
    </recommendedName>
</protein>
<comment type="caution">
    <text evidence="3">The sequence shown here is derived from an EMBL/GenBank/DDBJ whole genome shotgun (WGS) entry which is preliminary data.</text>
</comment>
<keyword evidence="3" id="KW-0614">Plasmid</keyword>
<name>A0ABT1ML35_9RHOB</name>
<reference evidence="3 4" key="1">
    <citation type="submission" date="2022-03" db="EMBL/GenBank/DDBJ databases">
        <authorList>
            <person name="He Y."/>
        </authorList>
    </citation>
    <scope>NUCLEOTIDE SEQUENCE [LARGE SCALE GENOMIC DNA]</scope>
    <source>
        <strain evidence="3 4">TK19116</strain>
        <plasmid evidence="3">unnamed1</plasmid>
    </source>
</reference>
<evidence type="ECO:0000313" key="3">
    <source>
        <dbReference type="EMBL" id="MCQ0969012.1"/>
    </source>
</evidence>
<proteinExistence type="predicted"/>
<accession>A0ABT1ML35</accession>
<dbReference type="Proteomes" id="UP001203945">
    <property type="component" value="Unassembled WGS sequence"/>
</dbReference>
<sequence>MKRLALAVLFASSICGPVLAETLPPGLRSATLLPGWVTQDGNRMVALDLQLEPGWKTYWRKPGDSGIPPEFDWSASTNVGAVTPHWPAPEVIVSGDDRTLGFHDRLVLPIEIQPEAKREPVAVSLTVSFGLCETICVPANLSLEASSPLPERDPLIDAALAAEPVISSERPTCGIAAIDDGMRVHARVPSRGGPQAVAIELADAPDVWVSGADIDDSGTAVADLVGPSREPFEVDESALVFTAIDDGRATEYRGCDRAD</sequence>
<evidence type="ECO:0000313" key="4">
    <source>
        <dbReference type="Proteomes" id="UP001203945"/>
    </source>
</evidence>
<geneLocation type="plasmid" evidence="3">
    <name>unnamed1</name>
</geneLocation>
<dbReference type="RefSeq" id="WP_255327975.1">
    <property type="nucleotide sequence ID" value="NZ_JAKZEU010000001.1"/>
</dbReference>
<feature type="signal peptide" evidence="1">
    <location>
        <begin position="1"/>
        <end position="20"/>
    </location>
</feature>
<dbReference type="InterPro" id="IPR028250">
    <property type="entry name" value="DsbDN"/>
</dbReference>
<keyword evidence="1" id="KW-0732">Signal</keyword>
<organism evidence="3 4">
    <name type="scientific">Paracoccus albicereus</name>
    <dbReference type="NCBI Taxonomy" id="2922394"/>
    <lineage>
        <taxon>Bacteria</taxon>
        <taxon>Pseudomonadati</taxon>
        <taxon>Pseudomonadota</taxon>
        <taxon>Alphaproteobacteria</taxon>
        <taxon>Rhodobacterales</taxon>
        <taxon>Paracoccaceae</taxon>
        <taxon>Paracoccus</taxon>
    </lineage>
</organism>
<evidence type="ECO:0000256" key="1">
    <source>
        <dbReference type="SAM" id="SignalP"/>
    </source>
</evidence>